<gene>
    <name evidence="3" type="ORF">RW1_005_00890</name>
</gene>
<reference evidence="3 4" key="1">
    <citation type="submission" date="2014-02" db="EMBL/GenBank/DDBJ databases">
        <title>Whole genome shotgun sequence of Rhodococcus wratislaviensis NBRC 100605.</title>
        <authorList>
            <person name="Hosoyama A."/>
            <person name="Tsuchikane K."/>
            <person name="Yoshida I."/>
            <person name="Ohji S."/>
            <person name="Ichikawa N."/>
            <person name="Yamazoe A."/>
            <person name="Fujita N."/>
        </authorList>
    </citation>
    <scope>NUCLEOTIDE SEQUENCE [LARGE SCALE GENOMIC DNA]</scope>
    <source>
        <strain evidence="3 4">NBRC 100605</strain>
    </source>
</reference>
<feature type="compositionally biased region" description="Pro residues" evidence="1">
    <location>
        <begin position="560"/>
        <end position="583"/>
    </location>
</feature>
<dbReference type="OrthoDB" id="4501954at2"/>
<dbReference type="NCBIfam" id="TIGR01720">
    <property type="entry name" value="NRPS-para261"/>
    <property type="match status" value="1"/>
</dbReference>
<dbReference type="InterPro" id="IPR001242">
    <property type="entry name" value="Condensation_dom"/>
</dbReference>
<dbReference type="PRINTS" id="PR01217">
    <property type="entry name" value="PRICHEXTENSN"/>
</dbReference>
<dbReference type="SUPFAM" id="SSF52777">
    <property type="entry name" value="CoA-dependent acyltransferases"/>
    <property type="match status" value="2"/>
</dbReference>
<feature type="domain" description="Condensation" evidence="2">
    <location>
        <begin position="20"/>
        <end position="382"/>
    </location>
</feature>
<dbReference type="AlphaFoldDB" id="X0PKR9"/>
<dbReference type="InterPro" id="IPR010060">
    <property type="entry name" value="NRPS_synth"/>
</dbReference>
<organism evidence="3 4">
    <name type="scientific">Rhodococcus wratislaviensis NBRC 100605</name>
    <dbReference type="NCBI Taxonomy" id="1219028"/>
    <lineage>
        <taxon>Bacteria</taxon>
        <taxon>Bacillati</taxon>
        <taxon>Actinomycetota</taxon>
        <taxon>Actinomycetes</taxon>
        <taxon>Mycobacteriales</taxon>
        <taxon>Nocardiaceae</taxon>
        <taxon>Rhodococcus</taxon>
    </lineage>
</organism>
<protein>
    <recommendedName>
        <fullName evidence="2">Condensation domain-containing protein</fullName>
    </recommendedName>
</protein>
<dbReference type="Gene3D" id="3.30.559.30">
    <property type="entry name" value="Nonribosomal peptide synthetase, condensation domain"/>
    <property type="match status" value="1"/>
</dbReference>
<evidence type="ECO:0000256" key="1">
    <source>
        <dbReference type="SAM" id="MobiDB-lite"/>
    </source>
</evidence>
<feature type="compositionally biased region" description="Low complexity" evidence="1">
    <location>
        <begin position="470"/>
        <end position="497"/>
    </location>
</feature>
<sequence>MPLTPIAHWLLARATDIGRFSQAALFTAPTGLDRDSLAGTVQTVLDHHDLLRARLRRTGSPRDAAVEVLPVGSVTAAELLHRVPVDETEGARFQSIADTALRSATARLDPDSGVMVQVVWFESTADRPDRGRLLFVIHHLAVDGVSWRILVPDLAAAWAAVSTGTPPTLPPVGTSMRRWAHALTDTAPDRANELPLWLGILDGPDPRLGSRPLDPTLDTDATARDITIGLPAETTRALLTTVPDAFHGAVDDALLTALALAVSTFRRRRGHPADNTLIGLEGHGRDNTLIPGADLSRTVGWFTTIHPVRLDLTGIDLGDALTGGPAAGTALKTVKEQLRTIPDHGAGYGQLRYLDPHTADRLRDLPQPQIIFNYLGRFTTGETVEATADMNSGEANSGWIPLDSEQLAPNAGSPLPSASVVSINAAAVGPAGDQQLKSTWTFAAGVLTAGEVTELAELWTQALTALTTHTHTPHAGGLTPPTSTSSPSTNTPSTPSKPTTPPSPTSGPSPHSKPDSSTTPNSPTPSTPTPSNSSSPSTAPSTPTDSTPPQTHSYTATPTSAPPSPTPPTAPPPKSSPTTPNCPSPTTTSPPKTPTTAPPPPTNSSPPTAPPASTSPTPH</sequence>
<dbReference type="EMBL" id="BAWF01000005">
    <property type="protein sequence ID" value="GAF42984.1"/>
    <property type="molecule type" value="Genomic_DNA"/>
</dbReference>
<feature type="compositionally biased region" description="Pro residues" evidence="1">
    <location>
        <begin position="591"/>
        <end position="610"/>
    </location>
</feature>
<dbReference type="GO" id="GO:0008610">
    <property type="term" value="P:lipid biosynthetic process"/>
    <property type="evidence" value="ECO:0007669"/>
    <property type="project" value="UniProtKB-ARBA"/>
</dbReference>
<feature type="region of interest" description="Disordered" evidence="1">
    <location>
        <begin position="470"/>
        <end position="619"/>
    </location>
</feature>
<evidence type="ECO:0000313" key="3">
    <source>
        <dbReference type="EMBL" id="GAF42984.1"/>
    </source>
</evidence>
<feature type="region of interest" description="Disordered" evidence="1">
    <location>
        <begin position="395"/>
        <end position="415"/>
    </location>
</feature>
<feature type="compositionally biased region" description="Low complexity" evidence="1">
    <location>
        <begin position="529"/>
        <end position="559"/>
    </location>
</feature>
<name>X0PKR9_RHOWR</name>
<dbReference type="GO" id="GO:0003824">
    <property type="term" value="F:catalytic activity"/>
    <property type="evidence" value="ECO:0007669"/>
    <property type="project" value="InterPro"/>
</dbReference>
<accession>X0PKR9</accession>
<evidence type="ECO:0000259" key="2">
    <source>
        <dbReference type="Pfam" id="PF00668"/>
    </source>
</evidence>
<proteinExistence type="predicted"/>
<evidence type="ECO:0000313" key="4">
    <source>
        <dbReference type="Proteomes" id="UP000019491"/>
    </source>
</evidence>
<dbReference type="PANTHER" id="PTHR45398:SF1">
    <property type="entry name" value="ENZYME, PUTATIVE (JCVI)-RELATED"/>
    <property type="match status" value="1"/>
</dbReference>
<dbReference type="PANTHER" id="PTHR45398">
    <property type="match status" value="1"/>
</dbReference>
<dbReference type="Proteomes" id="UP000019491">
    <property type="component" value="Unassembled WGS sequence"/>
</dbReference>
<dbReference type="Pfam" id="PF00668">
    <property type="entry name" value="Condensation"/>
    <property type="match status" value="1"/>
</dbReference>
<feature type="compositionally biased region" description="Low complexity" evidence="1">
    <location>
        <begin position="508"/>
        <end position="521"/>
    </location>
</feature>
<feature type="compositionally biased region" description="Pro residues" evidence="1">
    <location>
        <begin position="498"/>
        <end position="507"/>
    </location>
</feature>
<comment type="caution">
    <text evidence="3">The sequence shown here is derived from an EMBL/GenBank/DDBJ whole genome shotgun (WGS) entry which is preliminary data.</text>
</comment>
<dbReference type="Gene3D" id="3.30.559.10">
    <property type="entry name" value="Chloramphenicol acetyltransferase-like domain"/>
    <property type="match status" value="1"/>
</dbReference>
<dbReference type="InterPro" id="IPR023213">
    <property type="entry name" value="CAT-like_dom_sf"/>
</dbReference>
<keyword evidence="4" id="KW-1185">Reference proteome</keyword>